<dbReference type="Pfam" id="PF00270">
    <property type="entry name" value="DEAD"/>
    <property type="match status" value="1"/>
</dbReference>
<evidence type="ECO:0000256" key="8">
    <source>
        <dbReference type="SAM" id="MobiDB-lite"/>
    </source>
</evidence>
<dbReference type="EMBL" id="LT598449">
    <property type="protein sequence ID" value="SCU77753.1"/>
    <property type="molecule type" value="Genomic_DNA"/>
</dbReference>
<protein>
    <recommendedName>
        <fullName evidence="7">ATP-dependent RNA helicase</fullName>
        <ecNumber evidence="7">3.6.4.13</ecNumber>
    </recommendedName>
</protein>
<dbReference type="InterPro" id="IPR001650">
    <property type="entry name" value="Helicase_C-like"/>
</dbReference>
<dbReference type="SUPFAM" id="SSF52540">
    <property type="entry name" value="P-loop containing nucleoside triphosphate hydrolases"/>
    <property type="match status" value="1"/>
</dbReference>
<feature type="compositionally biased region" description="Basic residues" evidence="8">
    <location>
        <begin position="23"/>
        <end position="35"/>
    </location>
</feature>
<dbReference type="Proteomes" id="UP000189911">
    <property type="component" value="Chromosome A"/>
</dbReference>
<dbReference type="Gene3D" id="3.40.50.300">
    <property type="entry name" value="P-loop containing nucleotide triphosphate hydrolases"/>
    <property type="match status" value="2"/>
</dbReference>
<proteinExistence type="inferred from homology"/>
<keyword evidence="12" id="KW-1185">Reference proteome</keyword>
<dbReference type="InterPro" id="IPR011545">
    <property type="entry name" value="DEAD/DEAH_box_helicase_dom"/>
</dbReference>
<evidence type="ECO:0000256" key="2">
    <source>
        <dbReference type="ARBA" id="ARBA00022801"/>
    </source>
</evidence>
<dbReference type="PROSITE" id="PS51192">
    <property type="entry name" value="HELICASE_ATP_BIND_1"/>
    <property type="match status" value="1"/>
</dbReference>
<dbReference type="InterPro" id="IPR027417">
    <property type="entry name" value="P-loop_NTPase"/>
</dbReference>
<keyword evidence="3 6" id="KW-0347">Helicase</keyword>
<reference evidence="12" key="1">
    <citation type="submission" date="2016-03" db="EMBL/GenBank/DDBJ databases">
        <authorList>
            <person name="Devillers Hugo."/>
        </authorList>
    </citation>
    <scope>NUCLEOTIDE SEQUENCE [LARGE SCALE GENOMIC DNA]</scope>
</reference>
<evidence type="ECO:0000256" key="5">
    <source>
        <dbReference type="ARBA" id="ARBA00022884"/>
    </source>
</evidence>
<comment type="similarity">
    <text evidence="6">Belongs to the DEAD box helicase family.</text>
</comment>
<feature type="domain" description="Helicase ATP-binding" evidence="9">
    <location>
        <begin position="252"/>
        <end position="432"/>
    </location>
</feature>
<dbReference type="AlphaFoldDB" id="A0A1G4IMS4"/>
<dbReference type="CDD" id="cd17956">
    <property type="entry name" value="DEADc_DDX51"/>
    <property type="match status" value="1"/>
</dbReference>
<feature type="compositionally biased region" description="Acidic residues" evidence="8">
    <location>
        <begin position="40"/>
        <end position="53"/>
    </location>
</feature>
<dbReference type="Pfam" id="PF00271">
    <property type="entry name" value="Helicase_C"/>
    <property type="match status" value="1"/>
</dbReference>
<sequence length="653" mass="72958">MFAARFDPTQVQATNEDSSGLKTKLKRVIPLKRSKSSHDESEDENESEADEDGGYQADQTSSYKGGIDSDADVDDSTKPEELQKTIAGEAANELQSSSEAESVEENGDGESRPNSSDQAFGDRHSSVFTRFKQTLSIQEKLKPSDMVESEDEKMDVEHHDLVPIPQPAIVRGTQLSGEVASSESKSAAWLNTQKIQYDNSMVKPFASYEGQLNEKLLTNITTKFSESTFPIQTILLDTILPKLRFAQSVNKKHFPRRVGDILVNASTGSGKTLAYSIPVVQCLSSRTVNRLRCLIVVPTKILIHQVFETLTKLSQGTSLITGISKLENSLRDEHKKFQSQEPDILIITPGRLVDHLQLNTFSLKNLKFLILDEADRLLNQSFQNWCSIIMSRLKTDKGEAPPVSVIKMIFSATLTTNTEKLHDLQLNRPKLFMMDTVKLYHLPKLLQEYNINIPTAKSFAKPLFTLQLVSGLIAEELRILVFVRSNEASIRLATLLNIMLSKDVIRGKNEIQVTSINSNNTKGLNNKLIKQFASAEPGSSQTKILVATDLMSRGIDIDNVTHVINYDLPVSSQQYVHRCGRTARAQAHGTAFNILVGKGEQKFWLDHIDSDLSRDMDGCHTRPYEELDLKIGEETESIYRESLEQLKTEVGSN</sequence>
<dbReference type="PROSITE" id="PS00039">
    <property type="entry name" value="DEAD_ATP_HELICASE"/>
    <property type="match status" value="1"/>
</dbReference>
<evidence type="ECO:0000256" key="7">
    <source>
        <dbReference type="RuleBase" id="RU365068"/>
    </source>
</evidence>
<accession>A0A1G4IMS4</accession>
<keyword evidence="1 6" id="KW-0547">Nucleotide-binding</keyword>
<dbReference type="PROSITE" id="PS51194">
    <property type="entry name" value="HELICASE_CTER"/>
    <property type="match status" value="1"/>
</dbReference>
<dbReference type="InterPro" id="IPR000629">
    <property type="entry name" value="RNA-helicase_DEAD-box_CS"/>
</dbReference>
<evidence type="ECO:0000259" key="9">
    <source>
        <dbReference type="PROSITE" id="PS51192"/>
    </source>
</evidence>
<evidence type="ECO:0000259" key="10">
    <source>
        <dbReference type="PROSITE" id="PS51194"/>
    </source>
</evidence>
<organism evidence="11 12">
    <name type="scientific">Lachancea nothofagi CBS 11611</name>
    <dbReference type="NCBI Taxonomy" id="1266666"/>
    <lineage>
        <taxon>Eukaryota</taxon>
        <taxon>Fungi</taxon>
        <taxon>Dikarya</taxon>
        <taxon>Ascomycota</taxon>
        <taxon>Saccharomycotina</taxon>
        <taxon>Saccharomycetes</taxon>
        <taxon>Saccharomycetales</taxon>
        <taxon>Saccharomycetaceae</taxon>
        <taxon>Lachancea</taxon>
    </lineage>
</organism>
<dbReference type="PANTHER" id="PTHR24031">
    <property type="entry name" value="RNA HELICASE"/>
    <property type="match status" value="1"/>
</dbReference>
<name>A0A1G4IMS4_9SACH</name>
<dbReference type="GO" id="GO:0005524">
    <property type="term" value="F:ATP binding"/>
    <property type="evidence" value="ECO:0007669"/>
    <property type="project" value="UniProtKB-UniRule"/>
</dbReference>
<keyword evidence="4 6" id="KW-0067">ATP-binding</keyword>
<evidence type="ECO:0000313" key="11">
    <source>
        <dbReference type="EMBL" id="SCU77753.1"/>
    </source>
</evidence>
<evidence type="ECO:0000313" key="12">
    <source>
        <dbReference type="Proteomes" id="UP000189911"/>
    </source>
</evidence>
<keyword evidence="5 7" id="KW-0694">RNA-binding</keyword>
<dbReference type="SMART" id="SM00490">
    <property type="entry name" value="HELICc"/>
    <property type="match status" value="1"/>
</dbReference>
<feature type="region of interest" description="Disordered" evidence="8">
    <location>
        <begin position="1"/>
        <end position="121"/>
    </location>
</feature>
<dbReference type="SMART" id="SM00487">
    <property type="entry name" value="DEXDc"/>
    <property type="match status" value="1"/>
</dbReference>
<comment type="catalytic activity">
    <reaction evidence="7">
        <text>ATP + H2O = ADP + phosphate + H(+)</text>
        <dbReference type="Rhea" id="RHEA:13065"/>
        <dbReference type="ChEBI" id="CHEBI:15377"/>
        <dbReference type="ChEBI" id="CHEBI:15378"/>
        <dbReference type="ChEBI" id="CHEBI:30616"/>
        <dbReference type="ChEBI" id="CHEBI:43474"/>
        <dbReference type="ChEBI" id="CHEBI:456216"/>
        <dbReference type="EC" id="3.6.4.13"/>
    </reaction>
</comment>
<dbReference type="GO" id="GO:0070013">
    <property type="term" value="C:intracellular organelle lumen"/>
    <property type="evidence" value="ECO:0007669"/>
    <property type="project" value="UniProtKB-ARBA"/>
</dbReference>
<evidence type="ECO:0000256" key="3">
    <source>
        <dbReference type="ARBA" id="ARBA00022806"/>
    </source>
</evidence>
<dbReference type="OrthoDB" id="3370at2759"/>
<dbReference type="GO" id="GO:0016787">
    <property type="term" value="F:hydrolase activity"/>
    <property type="evidence" value="ECO:0007669"/>
    <property type="project" value="UniProtKB-KW"/>
</dbReference>
<gene>
    <name evidence="11" type="ORF">LANO_0A01178G</name>
</gene>
<keyword evidence="2 6" id="KW-0378">Hydrolase</keyword>
<dbReference type="InterPro" id="IPR014001">
    <property type="entry name" value="Helicase_ATP-bd"/>
</dbReference>
<evidence type="ECO:0000256" key="4">
    <source>
        <dbReference type="ARBA" id="ARBA00022840"/>
    </source>
</evidence>
<dbReference type="EC" id="3.6.4.13" evidence="7"/>
<comment type="domain">
    <text evidence="7">The Q motif is unique to and characteristic of the DEAD box family of RNA helicases and controls ATP binding and hydrolysis.</text>
</comment>
<dbReference type="CDD" id="cd18787">
    <property type="entry name" value="SF2_C_DEAD"/>
    <property type="match status" value="1"/>
</dbReference>
<feature type="domain" description="Helicase C-terminal" evidence="10">
    <location>
        <begin position="467"/>
        <end position="630"/>
    </location>
</feature>
<comment type="function">
    <text evidence="7">RNA helicase.</text>
</comment>
<feature type="compositionally biased region" description="Polar residues" evidence="8">
    <location>
        <begin position="9"/>
        <end position="21"/>
    </location>
</feature>
<dbReference type="GO" id="GO:0003723">
    <property type="term" value="F:RNA binding"/>
    <property type="evidence" value="ECO:0007669"/>
    <property type="project" value="UniProtKB-UniRule"/>
</dbReference>
<evidence type="ECO:0000256" key="6">
    <source>
        <dbReference type="RuleBase" id="RU000492"/>
    </source>
</evidence>
<dbReference type="GO" id="GO:0003724">
    <property type="term" value="F:RNA helicase activity"/>
    <property type="evidence" value="ECO:0007669"/>
    <property type="project" value="UniProtKB-EC"/>
</dbReference>
<evidence type="ECO:0000256" key="1">
    <source>
        <dbReference type="ARBA" id="ARBA00022741"/>
    </source>
</evidence>